<dbReference type="InterPro" id="IPR014284">
    <property type="entry name" value="RNA_pol_sigma-70_dom"/>
</dbReference>
<reference evidence="8 9" key="1">
    <citation type="submission" date="2019-03" db="EMBL/GenBank/DDBJ databases">
        <title>Draft genome sequences of novel Actinobacteria.</title>
        <authorList>
            <person name="Sahin N."/>
            <person name="Ay H."/>
            <person name="Saygin H."/>
        </authorList>
    </citation>
    <scope>NUCLEOTIDE SEQUENCE [LARGE SCALE GENOMIC DNA]</scope>
    <source>
        <strain evidence="8 9">7K502</strain>
    </source>
</reference>
<dbReference type="RefSeq" id="WP_132489670.1">
    <property type="nucleotide sequence ID" value="NZ_SMKW01000039.1"/>
</dbReference>
<keyword evidence="9" id="KW-1185">Reference proteome</keyword>
<evidence type="ECO:0000313" key="9">
    <source>
        <dbReference type="Proteomes" id="UP000294947"/>
    </source>
</evidence>
<comment type="caution">
    <text evidence="8">The sequence shown here is derived from an EMBL/GenBank/DDBJ whole genome shotgun (WGS) entry which is preliminary data.</text>
</comment>
<keyword evidence="2" id="KW-0805">Transcription regulation</keyword>
<evidence type="ECO:0000256" key="3">
    <source>
        <dbReference type="ARBA" id="ARBA00023082"/>
    </source>
</evidence>
<name>A0A4R4YHT2_9PSEU</name>
<keyword evidence="3" id="KW-0731">Sigma factor</keyword>
<evidence type="ECO:0000256" key="4">
    <source>
        <dbReference type="ARBA" id="ARBA00023125"/>
    </source>
</evidence>
<dbReference type="CDD" id="cd06171">
    <property type="entry name" value="Sigma70_r4"/>
    <property type="match status" value="1"/>
</dbReference>
<accession>A0A4R4YHT2</accession>
<dbReference type="InterPro" id="IPR013325">
    <property type="entry name" value="RNA_pol_sigma_r2"/>
</dbReference>
<dbReference type="AlphaFoldDB" id="A0A4R4YHT2"/>
<dbReference type="PANTHER" id="PTHR43133:SF50">
    <property type="entry name" value="ECF RNA POLYMERASE SIGMA FACTOR SIGM"/>
    <property type="match status" value="1"/>
</dbReference>
<dbReference type="InterPro" id="IPR013249">
    <property type="entry name" value="RNA_pol_sigma70_r4_t2"/>
</dbReference>
<proteinExistence type="inferred from homology"/>
<protein>
    <submittedName>
        <fullName evidence="8">SigE family RNA polymerase sigma factor</fullName>
    </submittedName>
</protein>
<feature type="domain" description="RNA polymerase sigma factor 70 region 4 type 2" evidence="7">
    <location>
        <begin position="109"/>
        <end position="158"/>
    </location>
</feature>
<dbReference type="Pfam" id="PF08281">
    <property type="entry name" value="Sigma70_r4_2"/>
    <property type="match status" value="1"/>
</dbReference>
<dbReference type="InterPro" id="IPR013324">
    <property type="entry name" value="RNA_pol_sigma_r3/r4-like"/>
</dbReference>
<dbReference type="Gene3D" id="1.10.1740.10">
    <property type="match status" value="1"/>
</dbReference>
<dbReference type="Gene3D" id="1.10.10.10">
    <property type="entry name" value="Winged helix-like DNA-binding domain superfamily/Winged helix DNA-binding domain"/>
    <property type="match status" value="1"/>
</dbReference>
<dbReference type="EMBL" id="SMKW01000039">
    <property type="protein sequence ID" value="TDD43509.1"/>
    <property type="molecule type" value="Genomic_DNA"/>
</dbReference>
<keyword evidence="4" id="KW-0238">DNA-binding</keyword>
<dbReference type="InterPro" id="IPR007627">
    <property type="entry name" value="RNA_pol_sigma70_r2"/>
</dbReference>
<evidence type="ECO:0000256" key="2">
    <source>
        <dbReference type="ARBA" id="ARBA00023015"/>
    </source>
</evidence>
<evidence type="ECO:0000256" key="5">
    <source>
        <dbReference type="ARBA" id="ARBA00023163"/>
    </source>
</evidence>
<organism evidence="8 9">
    <name type="scientific">Saccharopolyspora elongata</name>
    <dbReference type="NCBI Taxonomy" id="2530387"/>
    <lineage>
        <taxon>Bacteria</taxon>
        <taxon>Bacillati</taxon>
        <taxon>Actinomycetota</taxon>
        <taxon>Actinomycetes</taxon>
        <taxon>Pseudonocardiales</taxon>
        <taxon>Pseudonocardiaceae</taxon>
        <taxon>Saccharopolyspora</taxon>
    </lineage>
</organism>
<evidence type="ECO:0000256" key="1">
    <source>
        <dbReference type="ARBA" id="ARBA00010641"/>
    </source>
</evidence>
<dbReference type="SUPFAM" id="SSF88659">
    <property type="entry name" value="Sigma3 and sigma4 domains of RNA polymerase sigma factors"/>
    <property type="match status" value="1"/>
</dbReference>
<dbReference type="InterPro" id="IPR039425">
    <property type="entry name" value="RNA_pol_sigma-70-like"/>
</dbReference>
<sequence length="174" mass="19040">MNGYASLDVEEFEEFYALSARRLIGQLCLVTGDVHEAQDVVHEAFARAWAHRSALLHDGAPEAWVRVTATRVAISRWHRAKRATQAWARLAGQRPAVADEPDPGGLLTLSAILRQLPPRQRLVMALHYVCDLSVAQIAEEAGMSTGTVKTHLARGRAAVAARMGEMLRAEDHGA</sequence>
<dbReference type="PANTHER" id="PTHR43133">
    <property type="entry name" value="RNA POLYMERASE ECF-TYPE SIGMA FACTO"/>
    <property type="match status" value="1"/>
</dbReference>
<evidence type="ECO:0000259" key="6">
    <source>
        <dbReference type="Pfam" id="PF04542"/>
    </source>
</evidence>
<dbReference type="Pfam" id="PF04542">
    <property type="entry name" value="Sigma70_r2"/>
    <property type="match status" value="1"/>
</dbReference>
<keyword evidence="5" id="KW-0804">Transcription</keyword>
<dbReference type="NCBIfam" id="TIGR02937">
    <property type="entry name" value="sigma70-ECF"/>
    <property type="match status" value="1"/>
</dbReference>
<evidence type="ECO:0000313" key="8">
    <source>
        <dbReference type="EMBL" id="TDD43509.1"/>
    </source>
</evidence>
<dbReference type="GO" id="GO:0016987">
    <property type="term" value="F:sigma factor activity"/>
    <property type="evidence" value="ECO:0007669"/>
    <property type="project" value="UniProtKB-KW"/>
</dbReference>
<evidence type="ECO:0000259" key="7">
    <source>
        <dbReference type="Pfam" id="PF08281"/>
    </source>
</evidence>
<dbReference type="SUPFAM" id="SSF88946">
    <property type="entry name" value="Sigma2 domain of RNA polymerase sigma factors"/>
    <property type="match status" value="1"/>
</dbReference>
<comment type="similarity">
    <text evidence="1">Belongs to the sigma-70 factor family. ECF subfamily.</text>
</comment>
<dbReference type="OrthoDB" id="5243336at2"/>
<dbReference type="InterPro" id="IPR036388">
    <property type="entry name" value="WH-like_DNA-bd_sf"/>
</dbReference>
<dbReference type="Proteomes" id="UP000294947">
    <property type="component" value="Unassembled WGS sequence"/>
</dbReference>
<dbReference type="GO" id="GO:0003677">
    <property type="term" value="F:DNA binding"/>
    <property type="evidence" value="ECO:0007669"/>
    <property type="project" value="UniProtKB-KW"/>
</dbReference>
<feature type="domain" description="RNA polymerase sigma-70 region 2" evidence="6">
    <location>
        <begin position="20"/>
        <end position="82"/>
    </location>
</feature>
<gene>
    <name evidence="8" type="ORF">E1288_26630</name>
</gene>
<dbReference type="GO" id="GO:0006352">
    <property type="term" value="P:DNA-templated transcription initiation"/>
    <property type="evidence" value="ECO:0007669"/>
    <property type="project" value="InterPro"/>
</dbReference>